<name>A0A542DEX2_AMYCI</name>
<evidence type="ECO:0000313" key="2">
    <source>
        <dbReference type="Proteomes" id="UP000320876"/>
    </source>
</evidence>
<keyword evidence="2" id="KW-1185">Reference proteome</keyword>
<evidence type="ECO:0000313" key="1">
    <source>
        <dbReference type="EMBL" id="TQJ01604.1"/>
    </source>
</evidence>
<sequence length="150" mass="16878">MTWIVRSSPDRGMTRHSLVGNLPVCRTTLGVPNPPWRTSRRSKGMVRHYLRQFRAAAHSQRPRHQPLSVRRVVGWIMADSQNTDATDDQPALHFFVRGLRSDQDAVTAGLTLPWSSGGVEGHGNRVAMLKHQVFGRAKPDVLRKRVLLAD</sequence>
<reference evidence="1 2" key="1">
    <citation type="submission" date="2019-06" db="EMBL/GenBank/DDBJ databases">
        <title>Sequencing the genomes of 1000 actinobacteria strains.</title>
        <authorList>
            <person name="Klenk H.-P."/>
        </authorList>
    </citation>
    <scope>NUCLEOTIDE SEQUENCE [LARGE SCALE GENOMIC DNA]</scope>
    <source>
        <strain evidence="1 2">DSM 45679</strain>
    </source>
</reference>
<gene>
    <name evidence="1" type="ORF">FB471_1297</name>
</gene>
<comment type="caution">
    <text evidence="1">The sequence shown here is derived from an EMBL/GenBank/DDBJ whole genome shotgun (WGS) entry which is preliminary data.</text>
</comment>
<accession>A0A542DEX2</accession>
<evidence type="ECO:0008006" key="3">
    <source>
        <dbReference type="Google" id="ProtNLM"/>
    </source>
</evidence>
<dbReference type="AlphaFoldDB" id="A0A542DEX2"/>
<dbReference type="Proteomes" id="UP000320876">
    <property type="component" value="Unassembled WGS sequence"/>
</dbReference>
<organism evidence="1 2">
    <name type="scientific">Amycolatopsis cihanbeyliensis</name>
    <dbReference type="NCBI Taxonomy" id="1128664"/>
    <lineage>
        <taxon>Bacteria</taxon>
        <taxon>Bacillati</taxon>
        <taxon>Actinomycetota</taxon>
        <taxon>Actinomycetes</taxon>
        <taxon>Pseudonocardiales</taxon>
        <taxon>Pseudonocardiaceae</taxon>
        <taxon>Amycolatopsis</taxon>
    </lineage>
</organism>
<protein>
    <recommendedName>
        <fullName evidence="3">Transposase</fullName>
    </recommendedName>
</protein>
<dbReference type="EMBL" id="VFML01000001">
    <property type="protein sequence ID" value="TQJ01604.1"/>
    <property type="molecule type" value="Genomic_DNA"/>
</dbReference>
<proteinExistence type="predicted"/>